<keyword evidence="1" id="KW-0812">Transmembrane</keyword>
<keyword evidence="1" id="KW-1133">Transmembrane helix</keyword>
<feature type="transmembrane region" description="Helical" evidence="1">
    <location>
        <begin position="40"/>
        <end position="66"/>
    </location>
</feature>
<dbReference type="EMBL" id="CP016171">
    <property type="protein sequence ID" value="ANN72919.1"/>
    <property type="molecule type" value="Genomic_DNA"/>
</dbReference>
<organism evidence="2 3">
    <name type="scientific">Bordetella bronchialis</name>
    <dbReference type="NCBI Taxonomy" id="463025"/>
    <lineage>
        <taxon>Bacteria</taxon>
        <taxon>Pseudomonadati</taxon>
        <taxon>Pseudomonadota</taxon>
        <taxon>Betaproteobacteria</taxon>
        <taxon>Burkholderiales</taxon>
        <taxon>Alcaligenaceae</taxon>
        <taxon>Bordetella</taxon>
    </lineage>
</organism>
<evidence type="ECO:0000313" key="3">
    <source>
        <dbReference type="Proteomes" id="UP000092213"/>
    </source>
</evidence>
<gene>
    <name evidence="2" type="ORF">BAU08_17590</name>
</gene>
<feature type="transmembrane region" description="Helical" evidence="1">
    <location>
        <begin position="6"/>
        <end position="33"/>
    </location>
</feature>
<sequence length="279" mass="29477">MAMRLVPAVLVGIPVGVSMIAVVTVLVVVLMIVRMSVMEVFVPVVMLAMMGMPVAVIVTVTVAVIVSMTVVMIVPVLVRMIMVVSMIVLMPMPMPLAIRLLRQCVVFREGFVMAMLVPAAVGAGLRLEGGLDLDHLQPQPQEQIAQYGILFQLEVVGTDFHGCMAVAQVIGGPQQDVRVDAGGPQDGLRRGDHAHQAAVFGNQCVAIAQHGAARQEQGDFLAAIERGGQAAAAARFEGQGQGGRAPQQRLGDSLAAADHFFYASHANLNVGCAGVQNRK</sequence>
<evidence type="ECO:0000313" key="2">
    <source>
        <dbReference type="EMBL" id="ANN72919.1"/>
    </source>
</evidence>
<feature type="transmembrane region" description="Helical" evidence="1">
    <location>
        <begin position="72"/>
        <end position="92"/>
    </location>
</feature>
<reference evidence="2 3" key="1">
    <citation type="submission" date="2016-06" db="EMBL/GenBank/DDBJ databases">
        <title>Complete genome sequences of Bordetella bronchialis and Bordetella flabilis.</title>
        <authorList>
            <person name="LiPuma J.J."/>
            <person name="Spilker T."/>
        </authorList>
    </citation>
    <scope>NUCLEOTIDE SEQUENCE [LARGE SCALE GENOMIC DNA]</scope>
    <source>
        <strain evidence="2 3">AU17976</strain>
    </source>
</reference>
<dbReference type="Proteomes" id="UP000092213">
    <property type="component" value="Chromosome"/>
</dbReference>
<keyword evidence="1" id="KW-0472">Membrane</keyword>
<dbReference type="STRING" id="463025.BAU08_17590"/>
<name>A0A193G113_9BORD</name>
<accession>A0A193G113</accession>
<evidence type="ECO:0000256" key="1">
    <source>
        <dbReference type="SAM" id="Phobius"/>
    </source>
</evidence>
<protein>
    <submittedName>
        <fullName evidence="2">Uncharacterized protein</fullName>
    </submittedName>
</protein>
<proteinExistence type="predicted"/>
<dbReference type="AlphaFoldDB" id="A0A193G113"/>
<dbReference type="AntiFam" id="ANF00221">
    <property type="entry name" value="Shadow ORF (opposite ureE)"/>
</dbReference>